<proteinExistence type="predicted"/>
<organism evidence="1 2">
    <name type="scientific">Mycena venus</name>
    <dbReference type="NCBI Taxonomy" id="2733690"/>
    <lineage>
        <taxon>Eukaryota</taxon>
        <taxon>Fungi</taxon>
        <taxon>Dikarya</taxon>
        <taxon>Basidiomycota</taxon>
        <taxon>Agaricomycotina</taxon>
        <taxon>Agaricomycetes</taxon>
        <taxon>Agaricomycetidae</taxon>
        <taxon>Agaricales</taxon>
        <taxon>Marasmiineae</taxon>
        <taxon>Mycenaceae</taxon>
        <taxon>Mycena</taxon>
    </lineage>
</organism>
<dbReference type="EMBL" id="JACAZI010000007">
    <property type="protein sequence ID" value="KAF7356097.1"/>
    <property type="molecule type" value="Genomic_DNA"/>
</dbReference>
<reference evidence="1" key="1">
    <citation type="submission" date="2020-05" db="EMBL/GenBank/DDBJ databases">
        <title>Mycena genomes resolve the evolution of fungal bioluminescence.</title>
        <authorList>
            <person name="Tsai I.J."/>
        </authorList>
    </citation>
    <scope>NUCLEOTIDE SEQUENCE</scope>
    <source>
        <strain evidence="1">CCC161011</strain>
    </source>
</reference>
<dbReference type="OrthoDB" id="10451546at2759"/>
<gene>
    <name evidence="1" type="ORF">MVEN_00939700</name>
</gene>
<evidence type="ECO:0008006" key="3">
    <source>
        <dbReference type="Google" id="ProtNLM"/>
    </source>
</evidence>
<evidence type="ECO:0000313" key="2">
    <source>
        <dbReference type="Proteomes" id="UP000620124"/>
    </source>
</evidence>
<keyword evidence="2" id="KW-1185">Reference proteome</keyword>
<name>A0A8H7D1M1_9AGAR</name>
<protein>
    <recommendedName>
        <fullName evidence="3">Peptidase M48 domain-containing protein</fullName>
    </recommendedName>
</protein>
<sequence>MKKLHSLPNSPGPETEGLSLDLSYALNSLLFQPTPSDSRLWLAFAITPAAAPRFFQTPQTFEKVDNAAFRRTHPPTAERIEHLKTLLPETYNIYKANPECSRFDEIRAQGFLGATRFELA</sequence>
<accession>A0A8H7D1M1</accession>
<evidence type="ECO:0000313" key="1">
    <source>
        <dbReference type="EMBL" id="KAF7356097.1"/>
    </source>
</evidence>
<comment type="caution">
    <text evidence="1">The sequence shown here is derived from an EMBL/GenBank/DDBJ whole genome shotgun (WGS) entry which is preliminary data.</text>
</comment>
<dbReference type="Proteomes" id="UP000620124">
    <property type="component" value="Unassembled WGS sequence"/>
</dbReference>
<dbReference type="AlphaFoldDB" id="A0A8H7D1M1"/>